<keyword evidence="4 5" id="KW-0238">DNA-binding</keyword>
<dbReference type="SMART" id="SM00980">
    <property type="entry name" value="THAP"/>
    <property type="match status" value="1"/>
</dbReference>
<keyword evidence="1" id="KW-0479">Metal-binding</keyword>
<dbReference type="GO" id="GO:0003677">
    <property type="term" value="F:DNA binding"/>
    <property type="evidence" value="ECO:0007669"/>
    <property type="project" value="UniProtKB-UniRule"/>
</dbReference>
<evidence type="ECO:0000259" key="6">
    <source>
        <dbReference type="PROSITE" id="PS50950"/>
    </source>
</evidence>
<dbReference type="SUPFAM" id="SSF57716">
    <property type="entry name" value="Glucocorticoid receptor-like (DNA-binding domain)"/>
    <property type="match status" value="1"/>
</dbReference>
<dbReference type="SMART" id="SM00692">
    <property type="entry name" value="DM3"/>
    <property type="match status" value="1"/>
</dbReference>
<keyword evidence="2 5" id="KW-0863">Zinc-finger</keyword>
<accession>A0A3Q3M8G0</accession>
<evidence type="ECO:0000256" key="3">
    <source>
        <dbReference type="ARBA" id="ARBA00022833"/>
    </source>
</evidence>
<evidence type="ECO:0000256" key="2">
    <source>
        <dbReference type="ARBA" id="ARBA00022771"/>
    </source>
</evidence>
<reference evidence="7" key="1">
    <citation type="submission" date="2025-08" db="UniProtKB">
        <authorList>
            <consortium name="Ensembl"/>
        </authorList>
    </citation>
    <scope>IDENTIFICATION</scope>
</reference>
<dbReference type="Ensembl" id="ENSLBET00000017611.1">
    <property type="protein sequence ID" value="ENSLBEP00000016665.1"/>
    <property type="gene ID" value="ENSLBEG00000012836.1"/>
</dbReference>
<proteinExistence type="predicted"/>
<dbReference type="GeneTree" id="ENSGT00530000063516"/>
<evidence type="ECO:0000313" key="7">
    <source>
        <dbReference type="Ensembl" id="ENSLBEP00000016665.1"/>
    </source>
</evidence>
<evidence type="ECO:0000256" key="5">
    <source>
        <dbReference type="PROSITE-ProRule" id="PRU00309"/>
    </source>
</evidence>
<evidence type="ECO:0000256" key="1">
    <source>
        <dbReference type="ARBA" id="ARBA00022723"/>
    </source>
</evidence>
<dbReference type="Pfam" id="PF05485">
    <property type="entry name" value="THAP"/>
    <property type="match status" value="1"/>
</dbReference>
<dbReference type="Proteomes" id="UP000261660">
    <property type="component" value="Unplaced"/>
</dbReference>
<keyword evidence="8" id="KW-1185">Reference proteome</keyword>
<evidence type="ECO:0000313" key="8">
    <source>
        <dbReference type="Proteomes" id="UP000261660"/>
    </source>
</evidence>
<dbReference type="InterPro" id="IPR006612">
    <property type="entry name" value="THAP_Znf"/>
</dbReference>
<dbReference type="PANTHER" id="PTHR46289:SF16">
    <property type="entry name" value="52 KDA REPRESSOR OF THE INHIBITOR OF THE PROTEIN KINASE"/>
    <property type="match status" value="1"/>
</dbReference>
<feature type="domain" description="THAP-type" evidence="6">
    <location>
        <begin position="1"/>
        <end position="84"/>
    </location>
</feature>
<keyword evidence="3" id="KW-0862">Zinc</keyword>
<dbReference type="GO" id="GO:0008270">
    <property type="term" value="F:zinc ion binding"/>
    <property type="evidence" value="ECO:0007669"/>
    <property type="project" value="UniProtKB-KW"/>
</dbReference>
<evidence type="ECO:0000256" key="4">
    <source>
        <dbReference type="ARBA" id="ARBA00023125"/>
    </source>
</evidence>
<protein>
    <submittedName>
        <fullName evidence="7">THAP domain containing 12a</fullName>
    </submittedName>
</protein>
<dbReference type="AlphaFoldDB" id="A0A3Q3M8G0"/>
<reference evidence="7" key="2">
    <citation type="submission" date="2025-09" db="UniProtKB">
        <authorList>
            <consortium name="Ensembl"/>
        </authorList>
    </citation>
    <scope>IDENTIFICATION</scope>
</reference>
<organism evidence="7 8">
    <name type="scientific">Labrus bergylta</name>
    <name type="common">ballan wrasse</name>
    <dbReference type="NCBI Taxonomy" id="56723"/>
    <lineage>
        <taxon>Eukaryota</taxon>
        <taxon>Metazoa</taxon>
        <taxon>Chordata</taxon>
        <taxon>Craniata</taxon>
        <taxon>Vertebrata</taxon>
        <taxon>Euteleostomi</taxon>
        <taxon>Actinopterygii</taxon>
        <taxon>Neopterygii</taxon>
        <taxon>Teleostei</taxon>
        <taxon>Neoteleostei</taxon>
        <taxon>Acanthomorphata</taxon>
        <taxon>Eupercaria</taxon>
        <taxon>Labriformes</taxon>
        <taxon>Labridae</taxon>
        <taxon>Labrus</taxon>
    </lineage>
</organism>
<name>A0A3Q3M8G0_9LABR</name>
<sequence length="84" mass="9780">MQNQCAVTNCASGNSDPQPLFRFPSDPERSKKWVEKCQREDLSDKPAEQLYRLYRLCGKHFETSSIDKTIHLKELSSLYVIILF</sequence>
<dbReference type="InterPro" id="IPR052958">
    <property type="entry name" value="IFN-induced_PKR_regulator"/>
</dbReference>
<dbReference type="PROSITE" id="PS50950">
    <property type="entry name" value="ZF_THAP"/>
    <property type="match status" value="1"/>
</dbReference>
<dbReference type="PANTHER" id="PTHR46289">
    <property type="entry name" value="52 KDA REPRESSOR OF THE INHIBITOR OF THE PROTEIN KINASE-LIKE PROTEIN-RELATED"/>
    <property type="match status" value="1"/>
</dbReference>